<organism evidence="4 5">
    <name type="scientific">Isoptericola peretonis</name>
    <dbReference type="NCBI Taxonomy" id="2918523"/>
    <lineage>
        <taxon>Bacteria</taxon>
        <taxon>Bacillati</taxon>
        <taxon>Actinomycetota</taxon>
        <taxon>Actinomycetes</taxon>
        <taxon>Micrococcales</taxon>
        <taxon>Promicromonosporaceae</taxon>
        <taxon>Isoptericola</taxon>
    </lineage>
</organism>
<proteinExistence type="predicted"/>
<evidence type="ECO:0000259" key="3">
    <source>
        <dbReference type="Pfam" id="PF14344"/>
    </source>
</evidence>
<gene>
    <name evidence="4" type="ORF">M1843_09880</name>
</gene>
<evidence type="ECO:0000313" key="4">
    <source>
        <dbReference type="EMBL" id="MCK9794054.1"/>
    </source>
</evidence>
<name>A0ABT0J3N0_9MICO</name>
<dbReference type="RefSeq" id="WP_416343911.1">
    <property type="nucleotide sequence ID" value="NZ_JALQCY010000003.1"/>
</dbReference>
<dbReference type="Pfam" id="PF14344">
    <property type="entry name" value="DUF4397"/>
    <property type="match status" value="1"/>
</dbReference>
<keyword evidence="1" id="KW-1133">Transmembrane helix</keyword>
<keyword evidence="1" id="KW-0472">Membrane</keyword>
<dbReference type="Proteomes" id="UP001651050">
    <property type="component" value="Unassembled WGS sequence"/>
</dbReference>
<dbReference type="EMBL" id="JALQCY010000003">
    <property type="protein sequence ID" value="MCK9794054.1"/>
    <property type="molecule type" value="Genomic_DNA"/>
</dbReference>
<feature type="signal peptide" evidence="2">
    <location>
        <begin position="1"/>
        <end position="33"/>
    </location>
</feature>
<protein>
    <submittedName>
        <fullName evidence="4">DUF4397 domain-containing protein</fullName>
    </submittedName>
</protein>
<evidence type="ECO:0000256" key="2">
    <source>
        <dbReference type="SAM" id="SignalP"/>
    </source>
</evidence>
<feature type="domain" description="DUF4397" evidence="3">
    <location>
        <begin position="41"/>
        <end position="155"/>
    </location>
</feature>
<feature type="chain" id="PRO_5046505848" evidence="2">
    <location>
        <begin position="34"/>
        <end position="303"/>
    </location>
</feature>
<comment type="caution">
    <text evidence="4">The sequence shown here is derived from an EMBL/GenBank/DDBJ whole genome shotgun (WGS) entry which is preliminary data.</text>
</comment>
<evidence type="ECO:0000256" key="1">
    <source>
        <dbReference type="SAM" id="Phobius"/>
    </source>
</evidence>
<dbReference type="InterPro" id="IPR025510">
    <property type="entry name" value="DUF4397"/>
</dbReference>
<sequence>MERTARRSAALVGVTAFAALGLSAVGLAPSATASTDDGAVLSVMHGVPDTPVDVWVDDELTVDDFEPGDMAGPLDLPAGTYSVAITAPDAEDTSEPVIGPVDLDLEAGGNYTAVAHLDADGAPTATLFTNDTSATAAGDGRLTVRHVAAAPAVDVLAGGEPVVSGLENSDDETLDLPAGTVSAAVAAAGSTDPLLGPADVEVAEGVNTIAYAWGSLDDDTLALATQTVDGLHSSPDGVPAGVSGLAAGFDAPDSGFSSTALLTGSAIVGLFLVIATVMLVKAAREHAREHRTHGPAGPDARRR</sequence>
<keyword evidence="5" id="KW-1185">Reference proteome</keyword>
<feature type="transmembrane region" description="Helical" evidence="1">
    <location>
        <begin position="260"/>
        <end position="280"/>
    </location>
</feature>
<reference evidence="4 5" key="1">
    <citation type="submission" date="2022-02" db="EMBL/GenBank/DDBJ databases">
        <title>The car tank lid bacteriome: a reservoir of bacteria with potential in bioremediation of fuel.</title>
        <authorList>
            <person name="Vidal-Verdu A."/>
            <person name="Gomez-Martinez D."/>
            <person name="Latorre-Perez A."/>
            <person name="Pereto J."/>
            <person name="Porcar M."/>
        </authorList>
    </citation>
    <scope>NUCLEOTIDE SEQUENCE [LARGE SCALE GENOMIC DNA]</scope>
    <source>
        <strain evidence="4 5">4D.3</strain>
    </source>
</reference>
<keyword evidence="1" id="KW-0812">Transmembrane</keyword>
<accession>A0ABT0J3N0</accession>
<evidence type="ECO:0000313" key="5">
    <source>
        <dbReference type="Proteomes" id="UP001651050"/>
    </source>
</evidence>
<keyword evidence="2" id="KW-0732">Signal</keyword>